<sequence length="95" mass="10951">MSQIKEGYFPSRWKQQRLILLLKGKKPPEEPSFYRPLCILDTAAKGVIAGTRWKAGTKKYCLMATLDIRNTINSANWDCIMWALEEKNIPKYLCG</sequence>
<dbReference type="AlphaFoldDB" id="A0A4C1SCY1"/>
<evidence type="ECO:0000313" key="1">
    <source>
        <dbReference type="EMBL" id="GBO99934.1"/>
    </source>
</evidence>
<dbReference type="EMBL" id="BGZK01000004">
    <property type="protein sequence ID" value="GBO99934.1"/>
    <property type="molecule type" value="Genomic_DNA"/>
</dbReference>
<protein>
    <recommendedName>
        <fullName evidence="3">Retrovirus-related Pol polyprotein from type-1 retrotransposable element R1</fullName>
    </recommendedName>
</protein>
<evidence type="ECO:0000313" key="2">
    <source>
        <dbReference type="Proteomes" id="UP000299102"/>
    </source>
</evidence>
<gene>
    <name evidence="1" type="ORF">EVAR_74297_1</name>
</gene>
<dbReference type="OrthoDB" id="415822at2759"/>
<comment type="caution">
    <text evidence="1">The sequence shown here is derived from an EMBL/GenBank/DDBJ whole genome shotgun (WGS) entry which is preliminary data.</text>
</comment>
<proteinExistence type="predicted"/>
<keyword evidence="2" id="KW-1185">Reference proteome</keyword>
<reference evidence="1 2" key="1">
    <citation type="journal article" date="2019" name="Commun. Biol.">
        <title>The bagworm genome reveals a unique fibroin gene that provides high tensile strength.</title>
        <authorList>
            <person name="Kono N."/>
            <person name="Nakamura H."/>
            <person name="Ohtoshi R."/>
            <person name="Tomita M."/>
            <person name="Numata K."/>
            <person name="Arakawa K."/>
        </authorList>
    </citation>
    <scope>NUCLEOTIDE SEQUENCE [LARGE SCALE GENOMIC DNA]</scope>
</reference>
<accession>A0A4C1SCY1</accession>
<organism evidence="1 2">
    <name type="scientific">Eumeta variegata</name>
    <name type="common">Bagworm moth</name>
    <name type="synonym">Eumeta japonica</name>
    <dbReference type="NCBI Taxonomy" id="151549"/>
    <lineage>
        <taxon>Eukaryota</taxon>
        <taxon>Metazoa</taxon>
        <taxon>Ecdysozoa</taxon>
        <taxon>Arthropoda</taxon>
        <taxon>Hexapoda</taxon>
        <taxon>Insecta</taxon>
        <taxon>Pterygota</taxon>
        <taxon>Neoptera</taxon>
        <taxon>Endopterygota</taxon>
        <taxon>Lepidoptera</taxon>
        <taxon>Glossata</taxon>
        <taxon>Ditrysia</taxon>
        <taxon>Tineoidea</taxon>
        <taxon>Psychidae</taxon>
        <taxon>Oiketicinae</taxon>
        <taxon>Eumeta</taxon>
    </lineage>
</organism>
<name>A0A4C1SCY1_EUMVA</name>
<evidence type="ECO:0008006" key="3">
    <source>
        <dbReference type="Google" id="ProtNLM"/>
    </source>
</evidence>
<dbReference type="Proteomes" id="UP000299102">
    <property type="component" value="Unassembled WGS sequence"/>
</dbReference>
<dbReference type="PANTHER" id="PTHR19446">
    <property type="entry name" value="REVERSE TRANSCRIPTASES"/>
    <property type="match status" value="1"/>
</dbReference>